<evidence type="ECO:0000313" key="3">
    <source>
        <dbReference type="EMBL" id="GAE47996.1"/>
    </source>
</evidence>
<proteinExistence type="predicted"/>
<dbReference type="Proteomes" id="UP000018949">
    <property type="component" value="Unassembled WGS sequence"/>
</dbReference>
<dbReference type="eggNOG" id="COG2834">
    <property type="taxonomic scope" value="Bacteria"/>
</dbReference>
<evidence type="ECO:0000259" key="2">
    <source>
        <dbReference type="Pfam" id="PF03888"/>
    </source>
</evidence>
<organism evidence="3 4">
    <name type="scientific">Mesobacillus boroniphilus JCM 21738</name>
    <dbReference type="NCBI Taxonomy" id="1294265"/>
    <lineage>
        <taxon>Bacteria</taxon>
        <taxon>Bacillati</taxon>
        <taxon>Bacillota</taxon>
        <taxon>Bacilli</taxon>
        <taxon>Bacillales</taxon>
        <taxon>Bacillaceae</taxon>
        <taxon>Mesobacillus</taxon>
    </lineage>
</organism>
<dbReference type="EMBL" id="BAUW01000115">
    <property type="protein sequence ID" value="GAE47996.1"/>
    <property type="molecule type" value="Genomic_DNA"/>
</dbReference>
<gene>
    <name evidence="3" type="ORF">JCM21738_5048</name>
</gene>
<feature type="domain" description="MucB/RseB N-terminal" evidence="2">
    <location>
        <begin position="229"/>
        <end position="275"/>
    </location>
</feature>
<feature type="compositionally biased region" description="Low complexity" evidence="1">
    <location>
        <begin position="16"/>
        <end position="29"/>
    </location>
</feature>
<protein>
    <recommendedName>
        <fullName evidence="2">MucB/RseB N-terminal domain-containing protein</fullName>
    </recommendedName>
</protein>
<reference evidence="3 4" key="1">
    <citation type="submission" date="2013-12" db="EMBL/GenBank/DDBJ databases">
        <title>NBRP : Genome information of microbial organism related human and environment.</title>
        <authorList>
            <person name="Hattori M."/>
            <person name="Oshima K."/>
            <person name="Inaba H."/>
            <person name="Suda W."/>
            <person name="Sakamoto M."/>
            <person name="Iino T."/>
            <person name="Kitahara M."/>
            <person name="Oshida Y."/>
            <person name="Iida T."/>
            <person name="Kudo T."/>
            <person name="Itoh T."/>
            <person name="Ahmed I."/>
            <person name="Ohkuma M."/>
        </authorList>
    </citation>
    <scope>NUCLEOTIDE SEQUENCE [LARGE SCALE GENOMIC DNA]</scope>
    <source>
        <strain evidence="3 4">JCM 21738</strain>
    </source>
</reference>
<evidence type="ECO:0000256" key="1">
    <source>
        <dbReference type="SAM" id="MobiDB-lite"/>
    </source>
</evidence>
<feature type="region of interest" description="Disordered" evidence="1">
    <location>
        <begin position="16"/>
        <end position="45"/>
    </location>
</feature>
<sequence>MFINIYKEDLNFLSRNNASQSNQENNNKNSDTRNMEQAPVYKPERNQEIANNMTKEQVLNKLINTIDYFKTAKGSFEEYTQSGGQWVITYQLMLNGEESAGYSKVYNSVRAEKDHSTYFSKNKIWLLDEKAKTYNESDLVSKKLYGEPITIDKAIGETKVKKSSIYRDIPQIGFASHSLFPYELATKYLSDISKWEIEKQNEKLLNHNVIVVGGTLDKSKKAKIQSSTFKLWVDKDTGILIKYETYNDAGELINYLHTKELRINEKINKKTLSPNLKGFKQTH</sequence>
<dbReference type="Pfam" id="PF03888">
    <property type="entry name" value="MucB_RseB"/>
    <property type="match status" value="1"/>
</dbReference>
<comment type="caution">
    <text evidence="3">The sequence shown here is derived from an EMBL/GenBank/DDBJ whole genome shotgun (WGS) entry which is preliminary data.</text>
</comment>
<evidence type="ECO:0000313" key="4">
    <source>
        <dbReference type="Proteomes" id="UP000018949"/>
    </source>
</evidence>
<accession>W4RUM8</accession>
<dbReference type="AlphaFoldDB" id="W4RUM8"/>
<keyword evidence="4" id="KW-1185">Reference proteome</keyword>
<dbReference type="Gene3D" id="2.50.20.10">
    <property type="entry name" value="Lipoprotein localisation LolA/LolB/LppX"/>
    <property type="match status" value="1"/>
</dbReference>
<name>W4RUM8_9BACI</name>
<dbReference type="RefSeq" id="WP_035209945.1">
    <property type="nucleotide sequence ID" value="NZ_BAUW01000115.1"/>
</dbReference>
<dbReference type="InterPro" id="IPR033434">
    <property type="entry name" value="MucB/RseB_N"/>
</dbReference>